<proteinExistence type="predicted"/>
<sequence length="1581" mass="179617">MPPDTSPPIIHFQVSKITDAQAQLPFIQLQTPSGEKIIALVDSGAQVSIIATKAAERLKMTVVGKRMTRYSGFVADSQPTECIFYKLEIKDLSGKCWSSCVPSYHRMTTEFRAPSHTREDLEKLKKWSLNTEGIIDLGTRDGQQIDMILGNNILNKIKSIERPKTYCLPSGRSIEKLMVGYVNHPPVMEDSFVPINESTQVNIVNDMEQIWIHTLDSEDMDLEEANANKVPSAVSNKKFEKQLEQLWSLEVIGIEPPTKREDKEALNNDLIKEFKRSAVKDPDGRIQVALPYNGRQKELGNNLAVAKRRLVSLLGRQLQKKEDREAYHQILMGQLASGIIEEVIPGTPADGPEYYIPHRVVIKQESLTTKLRIVLDASSHMKNQLSLNDCLYPGPSILQSILGILLRSRLPKFLMTADIEKAFHAVMVQEKFRDAMKFIWLKNPEEGFKESNIATYRFSRLPFGVTCSPFLLAVTILTYLDLDLDDFNERFLENLYVDNVMFTSNSEEDLMNCYTKSKSTCDKMHMNLREFMCNNGVVRAKIPEKDRSAQTTGKLLGHQWNSEEDTIHIKIATPPEGIPTKRDIVAFNATTYDPSGLLSPILVLLKRFITIMWEKDIDWDQRIPQDMWPLWKTVAAQFTEKVYSMPRQLVTNYDYDSIQLAVFSDASKYHYATTAYLRFGFKDERFESKLIFAKSRVRPSSGGSEYSIPRMELVALEIGVNSAVNIAKELHIKIKDINIFSDSTCCLYWILSKVSNNLGSVWVANRVKKIHQNAQVLREEGIPITFRYVPTDENPADIASRGCSIQELKESDLWHKGPKFLSEREDRWPKKLDNTIADPHAFREQARSLGIIPSSIPEESTTLLKVEVNQQLPVYSSIVPYERTNSMSKLTRTIRKVCKWICHIVEKRNRRHPEKTINFTGSILKKFNEAFKANNSVEETLLARKFIIQDHYIDAKERLNETPSNKMTPAVFDEGIWRFSTRFSNAKDERITPEMRHPIIIISKHRLATLIVQEAHEHLHHQGIQDVITEVHRRYWIESIGLIVKSIRRRCVTCQKKHGLPFEYNYTRILPPSRTTMESPFKHIGLDYIGPLPFKLGQRLGKVWVLLLTCLVTRAVHLEIVSDNTTVGFINGLKRFIARRGAPSSILSDNAPQFKLGYRMINKDLKTYINQDPSLTTFLARHEIKIKLITPMSPWQGGIYERLVGIVKNILLKVLGKGQHTFLELETLLIETEGIVNSRPITSNKKDIEDSPAIRPIDFIAPNVCLALPERTDTTTGEDKAGQTEVKWRTLLDGLTRVKQRLWEEFTKRYFHTLREFTPKKGAHSRIKPRVGQLVLVEFPIIPRHTWPLGVITEVTRTKDGEARSVMVKTMDSTVEKSINQLIPLEDPEYEEEKNTLSVPRNIPQPDTLSIVPTPGDKESGSNSTGQAAQAKANCPAKTPQTVKRGPGRPKKLTGLYLTKPRPKALAQATKRGRGRPKGSTKGSTTIPKIQAPTTPRRSARLCQKAKSDLEERSDRATGTAKEGKEPKSTASPKRAILSRGRRDQKTWKARIAQAVQDHVNLLSSVSPGKKVHPTPGMSRP</sequence>
<dbReference type="Pfam" id="PF00078">
    <property type="entry name" value="RVT_1"/>
    <property type="match status" value="1"/>
</dbReference>
<name>E3M2Q2_CAERE</name>
<dbReference type="PANTHER" id="PTHR47331:SF1">
    <property type="entry name" value="GAG-LIKE PROTEIN"/>
    <property type="match status" value="1"/>
</dbReference>
<evidence type="ECO:0000256" key="1">
    <source>
        <dbReference type="ARBA" id="ARBA00022679"/>
    </source>
</evidence>
<feature type="region of interest" description="Disordered" evidence="7">
    <location>
        <begin position="1383"/>
        <end position="1549"/>
    </location>
</feature>
<keyword evidence="2" id="KW-0548">Nucleotidyltransferase</keyword>
<evidence type="ECO:0000259" key="8">
    <source>
        <dbReference type="PROSITE" id="PS50994"/>
    </source>
</evidence>
<dbReference type="GO" id="GO:0003964">
    <property type="term" value="F:RNA-directed DNA polymerase activity"/>
    <property type="evidence" value="ECO:0007669"/>
    <property type="project" value="UniProtKB-KW"/>
</dbReference>
<dbReference type="PROSITE" id="PS50994">
    <property type="entry name" value="INTEGRASE"/>
    <property type="match status" value="1"/>
</dbReference>
<keyword evidence="1" id="KW-0808">Transferase</keyword>
<dbReference type="SUPFAM" id="SSF56672">
    <property type="entry name" value="DNA/RNA polymerases"/>
    <property type="match status" value="1"/>
</dbReference>
<dbReference type="GO" id="GO:0004190">
    <property type="term" value="F:aspartic-type endopeptidase activity"/>
    <property type="evidence" value="ECO:0007669"/>
    <property type="project" value="InterPro"/>
</dbReference>
<dbReference type="Gene3D" id="3.30.70.270">
    <property type="match status" value="1"/>
</dbReference>
<dbReference type="InterPro" id="IPR043128">
    <property type="entry name" value="Rev_trsase/Diguanyl_cyclase"/>
</dbReference>
<feature type="region of interest" description="Disordered" evidence="7">
    <location>
        <begin position="1561"/>
        <end position="1581"/>
    </location>
</feature>
<dbReference type="InterPro" id="IPR001584">
    <property type="entry name" value="Integrase_cat-core"/>
</dbReference>
<dbReference type="HOGENOM" id="CLU_000526_5_0_1"/>
<gene>
    <name evidence="9" type="ORF">CRE_07470</name>
</gene>
<protein>
    <recommendedName>
        <fullName evidence="8">Integrase catalytic domain-containing protein</fullName>
    </recommendedName>
</protein>
<evidence type="ECO:0000256" key="5">
    <source>
        <dbReference type="ARBA" id="ARBA00022801"/>
    </source>
</evidence>
<reference evidence="9" key="1">
    <citation type="submission" date="2007-07" db="EMBL/GenBank/DDBJ databases">
        <title>PCAP assembly of the Caenorhabditis remanei genome.</title>
        <authorList>
            <consortium name="The Caenorhabditis remanei Sequencing Consortium"/>
            <person name="Wilson R.K."/>
        </authorList>
    </citation>
    <scope>NUCLEOTIDE SEQUENCE [LARGE SCALE GENOMIC DNA]</scope>
    <source>
        <strain evidence="9">PB4641</strain>
    </source>
</reference>
<dbReference type="PROSITE" id="PS00141">
    <property type="entry name" value="ASP_PROTEASE"/>
    <property type="match status" value="1"/>
</dbReference>
<evidence type="ECO:0000256" key="2">
    <source>
        <dbReference type="ARBA" id="ARBA00022695"/>
    </source>
</evidence>
<evidence type="ECO:0000256" key="4">
    <source>
        <dbReference type="ARBA" id="ARBA00022759"/>
    </source>
</evidence>
<dbReference type="Pfam" id="PF17921">
    <property type="entry name" value="Integrase_H2C2"/>
    <property type="match status" value="1"/>
</dbReference>
<keyword evidence="4" id="KW-0255">Endonuclease</keyword>
<keyword evidence="3" id="KW-0540">Nuclease</keyword>
<evidence type="ECO:0000256" key="3">
    <source>
        <dbReference type="ARBA" id="ARBA00022722"/>
    </source>
</evidence>
<evidence type="ECO:0000313" key="9">
    <source>
        <dbReference type="EMBL" id="EFO89828.1"/>
    </source>
</evidence>
<dbReference type="Proteomes" id="UP000008281">
    <property type="component" value="Unassembled WGS sequence"/>
</dbReference>
<dbReference type="InterPro" id="IPR008042">
    <property type="entry name" value="Retrotrans_Pao"/>
</dbReference>
<dbReference type="Gene3D" id="2.40.70.10">
    <property type="entry name" value="Acid Proteases"/>
    <property type="match status" value="1"/>
</dbReference>
<dbReference type="GO" id="GO:0015074">
    <property type="term" value="P:DNA integration"/>
    <property type="evidence" value="ECO:0007669"/>
    <property type="project" value="InterPro"/>
</dbReference>
<organism evidence="10">
    <name type="scientific">Caenorhabditis remanei</name>
    <name type="common">Caenorhabditis vulgaris</name>
    <dbReference type="NCBI Taxonomy" id="31234"/>
    <lineage>
        <taxon>Eukaryota</taxon>
        <taxon>Metazoa</taxon>
        <taxon>Ecdysozoa</taxon>
        <taxon>Nematoda</taxon>
        <taxon>Chromadorea</taxon>
        <taxon>Rhabditida</taxon>
        <taxon>Rhabditina</taxon>
        <taxon>Rhabditomorpha</taxon>
        <taxon>Rhabditoidea</taxon>
        <taxon>Rhabditidae</taxon>
        <taxon>Peloderinae</taxon>
        <taxon>Caenorhabditis</taxon>
    </lineage>
</organism>
<dbReference type="Pfam" id="PF18701">
    <property type="entry name" value="DUF5641"/>
    <property type="match status" value="1"/>
</dbReference>
<dbReference type="InterPro" id="IPR040676">
    <property type="entry name" value="DUF5641"/>
</dbReference>
<keyword evidence="5" id="KW-0378">Hydrolase</keyword>
<dbReference type="GO" id="GO:0004519">
    <property type="term" value="F:endonuclease activity"/>
    <property type="evidence" value="ECO:0007669"/>
    <property type="project" value="UniProtKB-KW"/>
</dbReference>
<dbReference type="Pfam" id="PF05380">
    <property type="entry name" value="Peptidase_A17"/>
    <property type="match status" value="1"/>
</dbReference>
<dbReference type="InterPro" id="IPR041588">
    <property type="entry name" value="Integrase_H2C2"/>
</dbReference>
<dbReference type="InterPro" id="IPR036397">
    <property type="entry name" value="RNaseH_sf"/>
</dbReference>
<dbReference type="STRING" id="31234.E3M2Q2"/>
<evidence type="ECO:0000313" key="10">
    <source>
        <dbReference type="Proteomes" id="UP000008281"/>
    </source>
</evidence>
<dbReference type="GO" id="GO:0042575">
    <property type="term" value="C:DNA polymerase complex"/>
    <property type="evidence" value="ECO:0007669"/>
    <property type="project" value="UniProtKB-ARBA"/>
</dbReference>
<keyword evidence="6" id="KW-0695">RNA-directed DNA polymerase</keyword>
<evidence type="ECO:0000256" key="7">
    <source>
        <dbReference type="SAM" id="MobiDB-lite"/>
    </source>
</evidence>
<dbReference type="Gene3D" id="3.30.420.10">
    <property type="entry name" value="Ribonuclease H-like superfamily/Ribonuclease H"/>
    <property type="match status" value="1"/>
</dbReference>
<accession>E3M2Q2</accession>
<dbReference type="InterPro" id="IPR012337">
    <property type="entry name" value="RNaseH-like_sf"/>
</dbReference>
<dbReference type="Gene3D" id="3.10.10.10">
    <property type="entry name" value="HIV Type 1 Reverse Transcriptase, subunit A, domain 1"/>
    <property type="match status" value="1"/>
</dbReference>
<dbReference type="eggNOG" id="KOG0017">
    <property type="taxonomic scope" value="Eukaryota"/>
</dbReference>
<dbReference type="SUPFAM" id="SSF53098">
    <property type="entry name" value="Ribonuclease H-like"/>
    <property type="match status" value="1"/>
</dbReference>
<dbReference type="InterPro" id="IPR043502">
    <property type="entry name" value="DNA/RNA_pol_sf"/>
</dbReference>
<feature type="compositionally biased region" description="Basic and acidic residues" evidence="7">
    <location>
        <begin position="1506"/>
        <end position="1528"/>
    </location>
</feature>
<dbReference type="InterPro" id="IPR000477">
    <property type="entry name" value="RT_dom"/>
</dbReference>
<dbReference type="GO" id="GO:0006508">
    <property type="term" value="P:proteolysis"/>
    <property type="evidence" value="ECO:0007669"/>
    <property type="project" value="InterPro"/>
</dbReference>
<dbReference type="GO" id="GO:0003676">
    <property type="term" value="F:nucleic acid binding"/>
    <property type="evidence" value="ECO:0007669"/>
    <property type="project" value="InterPro"/>
</dbReference>
<dbReference type="InParanoid" id="E3M2Q2"/>
<dbReference type="Gene3D" id="1.10.340.70">
    <property type="match status" value="1"/>
</dbReference>
<evidence type="ECO:0000256" key="6">
    <source>
        <dbReference type="ARBA" id="ARBA00022918"/>
    </source>
</evidence>
<feature type="compositionally biased region" description="Polar residues" evidence="7">
    <location>
        <begin position="1481"/>
        <end position="1497"/>
    </location>
</feature>
<keyword evidence="10" id="KW-1185">Reference proteome</keyword>
<dbReference type="EMBL" id="DS268422">
    <property type="protein sequence ID" value="EFO89828.1"/>
    <property type="molecule type" value="Genomic_DNA"/>
</dbReference>
<dbReference type="InterPro" id="IPR001969">
    <property type="entry name" value="Aspartic_peptidase_AS"/>
</dbReference>
<dbReference type="OrthoDB" id="5875526at2759"/>
<feature type="domain" description="Integrase catalytic" evidence="8">
    <location>
        <begin position="1076"/>
        <end position="1264"/>
    </location>
</feature>
<dbReference type="InterPro" id="IPR021109">
    <property type="entry name" value="Peptidase_aspartic_dom_sf"/>
</dbReference>
<dbReference type="OMA" id="WICHIVE"/>
<dbReference type="PANTHER" id="PTHR47331">
    <property type="entry name" value="PHD-TYPE DOMAIN-CONTAINING PROTEIN"/>
    <property type="match status" value="1"/>
</dbReference>